<dbReference type="Proteomes" id="UP000501408">
    <property type="component" value="Chromosome 1"/>
</dbReference>
<evidence type="ECO:0000313" key="4">
    <source>
        <dbReference type="Proteomes" id="UP000501408"/>
    </source>
</evidence>
<organism evidence="3 4">
    <name type="scientific">Salinivibrio costicola</name>
    <name type="common">Vibrio costicola</name>
    <dbReference type="NCBI Taxonomy" id="51367"/>
    <lineage>
        <taxon>Bacteria</taxon>
        <taxon>Pseudomonadati</taxon>
        <taxon>Pseudomonadota</taxon>
        <taxon>Gammaproteobacteria</taxon>
        <taxon>Vibrionales</taxon>
        <taxon>Vibrionaceae</taxon>
        <taxon>Salinivibrio</taxon>
    </lineage>
</organism>
<feature type="compositionally biased region" description="Acidic residues" evidence="1">
    <location>
        <begin position="54"/>
        <end position="67"/>
    </location>
</feature>
<feature type="region of interest" description="Disordered" evidence="1">
    <location>
        <begin position="23"/>
        <end position="81"/>
    </location>
</feature>
<evidence type="ECO:0000256" key="2">
    <source>
        <dbReference type="SAM" id="SignalP"/>
    </source>
</evidence>
<feature type="chain" id="PRO_5045540685" description="Secreted protein" evidence="2">
    <location>
        <begin position="26"/>
        <end position="81"/>
    </location>
</feature>
<evidence type="ECO:0008006" key="5">
    <source>
        <dbReference type="Google" id="ProtNLM"/>
    </source>
</evidence>
<proteinExistence type="predicted"/>
<feature type="signal peptide" evidence="2">
    <location>
        <begin position="1"/>
        <end position="25"/>
    </location>
</feature>
<reference evidence="3 4" key="1">
    <citation type="submission" date="2020-03" db="EMBL/GenBank/DDBJ databases">
        <title>Genome mining reveals the biosynthetic pathways of PHA and ectoines of the halophilic strain Salinivibrio costicola M318 isolated from fermented shrimp paste.</title>
        <authorList>
            <person name="Doan T.V."/>
            <person name="Tran L.T."/>
            <person name="Trieu T.A."/>
            <person name="Nguyen Q.V."/>
            <person name="Quach T.N."/>
            <person name="Phi T.Q."/>
            <person name="Kumar S."/>
        </authorList>
    </citation>
    <scope>NUCLEOTIDE SEQUENCE [LARGE SCALE GENOMIC DNA]</scope>
    <source>
        <strain evidence="3 4">M318</strain>
    </source>
</reference>
<dbReference type="EMBL" id="CP050266">
    <property type="protein sequence ID" value="QIR05237.1"/>
    <property type="molecule type" value="Genomic_DNA"/>
</dbReference>
<dbReference type="RefSeq" id="WP_167313915.1">
    <property type="nucleotide sequence ID" value="NZ_CP050266.1"/>
</dbReference>
<protein>
    <recommendedName>
        <fullName evidence="5">Secreted protein</fullName>
    </recommendedName>
</protein>
<sequence length="81" mass="8620">MKAHNKALTLSALMMMVGLAGPAMANDEPMQPANGQPAVTCPDGSTDCDTQPMPEEDNSTWPAEEDNTWPADDTSQDPAMQ</sequence>
<keyword evidence="2" id="KW-0732">Signal</keyword>
<gene>
    <name evidence="3" type="ORF">HBA18_01880</name>
</gene>
<keyword evidence="4" id="KW-1185">Reference proteome</keyword>
<evidence type="ECO:0000313" key="3">
    <source>
        <dbReference type="EMBL" id="QIR05237.1"/>
    </source>
</evidence>
<accession>A0ABX6K1Z2</accession>
<evidence type="ECO:0000256" key="1">
    <source>
        <dbReference type="SAM" id="MobiDB-lite"/>
    </source>
</evidence>
<name>A0ABX6K1Z2_SALCS</name>